<dbReference type="AlphaFoldDB" id="A0AA41X640"/>
<comment type="caution">
    <text evidence="1">The sequence shown here is derived from an EMBL/GenBank/DDBJ whole genome shotgun (WGS) entry which is preliminary data.</text>
</comment>
<keyword evidence="2" id="KW-1185">Reference proteome</keyword>
<dbReference type="Pfam" id="PF10776">
    <property type="entry name" value="DUF2600"/>
    <property type="match status" value="1"/>
</dbReference>
<name>A0AA41X640_9BACI</name>
<dbReference type="RefSeq" id="WP_254757221.1">
    <property type="nucleotide sequence ID" value="NZ_JANCLT010000001.1"/>
</dbReference>
<organism evidence="1 2">
    <name type="scientific">Ectobacillus ponti</name>
    <dbReference type="NCBI Taxonomy" id="2961894"/>
    <lineage>
        <taxon>Bacteria</taxon>
        <taxon>Bacillati</taxon>
        <taxon>Bacillota</taxon>
        <taxon>Bacilli</taxon>
        <taxon>Bacillales</taxon>
        <taxon>Bacillaceae</taxon>
        <taxon>Ectobacillus</taxon>
    </lineage>
</organism>
<evidence type="ECO:0000313" key="1">
    <source>
        <dbReference type="EMBL" id="MCP8967520.1"/>
    </source>
</evidence>
<sequence length="351" mass="40865">MRVPTNPVSLMTKVYRGVKPLVHGELGRWKERAARIPNEELRRQALASIEHKTFHCEGGGILSLLAGREQEACVRFICAYQTISDYLDNLCDRSTSLDPVDFEALHESMLHALTPGAPLKHYYRFREEQDDGGYLAALVETCQEVLQQTKHYPKISAVLHELAAYYCDLQVHKHVQFEEREPRLQSWFNRHRINLPQMEWYEFSACAGSTLGIFCLVAYSFHQELSEEQIQKIREGYFPYMQGLHILLDYFIDQEEDRAGGDLNFCSYYENRAETLDRLKHFVTETDRSLEGLPHSRFHKLISRGLLGLYLSDRKVTEQAEMQEMAKRIVKYGGLTSYFFYINGKLYRKLG</sequence>
<evidence type="ECO:0000313" key="2">
    <source>
        <dbReference type="Proteomes" id="UP001156102"/>
    </source>
</evidence>
<dbReference type="InterPro" id="IPR019712">
    <property type="entry name" value="YtpB-like"/>
</dbReference>
<accession>A0AA41X640</accession>
<proteinExistence type="predicted"/>
<dbReference type="Proteomes" id="UP001156102">
    <property type="component" value="Unassembled WGS sequence"/>
</dbReference>
<protein>
    <submittedName>
        <fullName evidence="1">Tetraprenyl-beta-curcumene synthase family protein</fullName>
    </submittedName>
</protein>
<reference evidence="1" key="1">
    <citation type="submission" date="2022-07" db="EMBL/GenBank/DDBJ databases">
        <authorList>
            <person name="Li W.-J."/>
            <person name="Deng Q.-Q."/>
        </authorList>
    </citation>
    <scope>NUCLEOTIDE SEQUENCE</scope>
    <source>
        <strain evidence="1">SYSU M60031</strain>
    </source>
</reference>
<dbReference type="EMBL" id="JANCLT010000001">
    <property type="protein sequence ID" value="MCP8967520.1"/>
    <property type="molecule type" value="Genomic_DNA"/>
</dbReference>
<gene>
    <name evidence="1" type="ORF">NK662_03055</name>
</gene>